<dbReference type="KEGG" id="pnp:IJ22_46240"/>
<proteinExistence type="predicted"/>
<dbReference type="AlphaFoldDB" id="A0A0U2WBP2"/>
<organism evidence="1 2">
    <name type="scientific">Paenibacillus naphthalenovorans</name>
    <dbReference type="NCBI Taxonomy" id="162209"/>
    <lineage>
        <taxon>Bacteria</taxon>
        <taxon>Bacillati</taxon>
        <taxon>Bacillota</taxon>
        <taxon>Bacilli</taxon>
        <taxon>Bacillales</taxon>
        <taxon>Paenibacillaceae</taxon>
        <taxon>Paenibacillus</taxon>
    </lineage>
</organism>
<accession>A0A0U2WBP2</accession>
<protein>
    <submittedName>
        <fullName evidence="1">Membrane protein</fullName>
    </submittedName>
</protein>
<evidence type="ECO:0000313" key="2">
    <source>
        <dbReference type="Proteomes" id="UP000061660"/>
    </source>
</evidence>
<dbReference type="PANTHER" id="PTHR35337">
    <property type="entry name" value="SLR1478 PROTEIN"/>
    <property type="match status" value="1"/>
</dbReference>
<evidence type="ECO:0000313" key="1">
    <source>
        <dbReference type="EMBL" id="ALS24901.1"/>
    </source>
</evidence>
<dbReference type="EMBL" id="CP013652">
    <property type="protein sequence ID" value="ALS24901.1"/>
    <property type="molecule type" value="Genomic_DNA"/>
</dbReference>
<gene>
    <name evidence="1" type="ORF">IJ22_46240</name>
</gene>
<sequence length="203" mass="22840">MKWNHAIEQLKLMKHYFIASVLVFLAGMLMGALYSEQFQAFINTQLEALKRITDTLAEKPNQQWSLFWLIFWNNASKSLLVIVMGVLFGIFPLFFLIVNGLVLGYVAVAAGQKESWLFVIKAIVPHGILELPAIIIACALGLRLGMLLLKMFLSIFSPSRSLQAREQLRAFVKALVPISVMLVIVLFVAALIESTFTLWLVQV</sequence>
<keyword evidence="2" id="KW-1185">Reference proteome</keyword>
<dbReference type="RefSeq" id="WP_062410391.1">
    <property type="nucleotide sequence ID" value="NZ_BJCS01000018.1"/>
</dbReference>
<dbReference type="Proteomes" id="UP000061660">
    <property type="component" value="Chromosome"/>
</dbReference>
<dbReference type="OrthoDB" id="161024at2"/>
<reference evidence="2" key="1">
    <citation type="submission" date="2015-12" db="EMBL/GenBank/DDBJ databases">
        <title>Complete genome sequences of two moderately thermophilic Paenibacillus species.</title>
        <authorList>
            <person name="Butler R.III."/>
            <person name="Wang J."/>
            <person name="Stark B.C."/>
            <person name="Pombert J.-F."/>
        </authorList>
    </citation>
    <scope>NUCLEOTIDE SEQUENCE [LARGE SCALE GENOMIC DNA]</scope>
    <source>
        <strain evidence="2">32O-Y</strain>
    </source>
</reference>
<dbReference type="PANTHER" id="PTHR35337:SF1">
    <property type="entry name" value="SLR1478 PROTEIN"/>
    <property type="match status" value="1"/>
</dbReference>
<dbReference type="STRING" id="162209.IJ22_46240"/>
<dbReference type="PATRIC" id="fig|162209.4.peg.4874"/>
<dbReference type="InterPro" id="IPR002798">
    <property type="entry name" value="SpoIIM-like"/>
</dbReference>
<reference evidence="1 2" key="2">
    <citation type="journal article" date="2016" name="Genome Announc.">
        <title>Complete Genome Sequences of Two Interactive Moderate Thermophiles, Paenibacillus napthalenovorans 32O-Y and Paenibacillus sp. 32O-W.</title>
        <authorList>
            <person name="Butler R.R.III."/>
            <person name="Wang J."/>
            <person name="Stark B.C."/>
            <person name="Pombert J.F."/>
        </authorList>
    </citation>
    <scope>NUCLEOTIDE SEQUENCE [LARGE SCALE GENOMIC DNA]</scope>
    <source>
        <strain evidence="1 2">32O-Y</strain>
    </source>
</reference>
<dbReference type="Pfam" id="PF01944">
    <property type="entry name" value="SpoIIM"/>
    <property type="match status" value="1"/>
</dbReference>
<name>A0A0U2WBP2_9BACL</name>